<dbReference type="Proteomes" id="UP000076154">
    <property type="component" value="Unassembled WGS sequence"/>
</dbReference>
<dbReference type="PANTHER" id="PTHR21310:SF15">
    <property type="entry name" value="AMINOGLYCOSIDE PHOSPHOTRANSFERASE DOMAIN-CONTAINING PROTEIN"/>
    <property type="match status" value="1"/>
</dbReference>
<dbReference type="SUPFAM" id="SSF56112">
    <property type="entry name" value="Protein kinase-like (PK-like)"/>
    <property type="match status" value="1"/>
</dbReference>
<dbReference type="EMBL" id="LUEZ02000181">
    <property type="protein sequence ID" value="RDB15339.1"/>
    <property type="molecule type" value="Genomic_DNA"/>
</dbReference>
<evidence type="ECO:0000259" key="1">
    <source>
        <dbReference type="Pfam" id="PF01636"/>
    </source>
</evidence>
<name>A0A369J012_HYPMA</name>
<evidence type="ECO:0000313" key="3">
    <source>
        <dbReference type="Proteomes" id="UP000076154"/>
    </source>
</evidence>
<dbReference type="GO" id="GO:0004672">
    <property type="term" value="F:protein kinase activity"/>
    <property type="evidence" value="ECO:0007669"/>
    <property type="project" value="InterPro"/>
</dbReference>
<evidence type="ECO:0000313" key="2">
    <source>
        <dbReference type="EMBL" id="RDB15339.1"/>
    </source>
</evidence>
<comment type="caution">
    <text evidence="2">The sequence shown here is derived from an EMBL/GenBank/DDBJ whole genome shotgun (WGS) entry which is preliminary data.</text>
</comment>
<proteinExistence type="predicted"/>
<keyword evidence="3" id="KW-1185">Reference proteome</keyword>
<dbReference type="InterPro" id="IPR002575">
    <property type="entry name" value="Aminoglycoside_PTrfase"/>
</dbReference>
<reference evidence="2" key="1">
    <citation type="submission" date="2018-04" db="EMBL/GenBank/DDBJ databases">
        <title>Whole genome sequencing of Hypsizygus marmoreus.</title>
        <authorList>
            <person name="Choi I.-G."/>
            <person name="Min B."/>
            <person name="Kim J.-G."/>
            <person name="Kim S."/>
            <person name="Oh Y.-L."/>
            <person name="Kong W.-S."/>
            <person name="Park H."/>
            <person name="Jeong J."/>
            <person name="Song E.-S."/>
        </authorList>
    </citation>
    <scope>NUCLEOTIDE SEQUENCE [LARGE SCALE GENOMIC DNA]</scope>
    <source>
        <strain evidence="2">51987-8</strain>
    </source>
</reference>
<accession>A0A369J012</accession>
<dbReference type="AlphaFoldDB" id="A0A369J012"/>
<dbReference type="InterPro" id="IPR051678">
    <property type="entry name" value="AGP_Transferase"/>
</dbReference>
<gene>
    <name evidence="2" type="ORF">Hypma_004681</name>
</gene>
<dbReference type="OrthoDB" id="8300194at2759"/>
<dbReference type="InParanoid" id="A0A369J012"/>
<dbReference type="InterPro" id="IPR008266">
    <property type="entry name" value="Tyr_kinase_AS"/>
</dbReference>
<dbReference type="STRING" id="39966.A0A369J012"/>
<dbReference type="Pfam" id="PF01636">
    <property type="entry name" value="APH"/>
    <property type="match status" value="1"/>
</dbReference>
<dbReference type="CDD" id="cd05120">
    <property type="entry name" value="APH_ChoK_like"/>
    <property type="match status" value="1"/>
</dbReference>
<feature type="domain" description="Aminoglycoside phosphotransferase" evidence="1">
    <location>
        <begin position="56"/>
        <end position="266"/>
    </location>
</feature>
<dbReference type="PANTHER" id="PTHR21310">
    <property type="entry name" value="AMINOGLYCOSIDE PHOSPHOTRANSFERASE-RELATED-RELATED"/>
    <property type="match status" value="1"/>
</dbReference>
<organism evidence="2 3">
    <name type="scientific">Hypsizygus marmoreus</name>
    <name type="common">White beech mushroom</name>
    <name type="synonym">Agaricus marmoreus</name>
    <dbReference type="NCBI Taxonomy" id="39966"/>
    <lineage>
        <taxon>Eukaryota</taxon>
        <taxon>Fungi</taxon>
        <taxon>Dikarya</taxon>
        <taxon>Basidiomycota</taxon>
        <taxon>Agaricomycotina</taxon>
        <taxon>Agaricomycetes</taxon>
        <taxon>Agaricomycetidae</taxon>
        <taxon>Agaricales</taxon>
        <taxon>Tricholomatineae</taxon>
        <taxon>Lyophyllaceae</taxon>
        <taxon>Hypsizygus</taxon>
    </lineage>
</organism>
<dbReference type="InterPro" id="IPR011009">
    <property type="entry name" value="Kinase-like_dom_sf"/>
</dbReference>
<sequence length="290" mass="33339">MNTTSRTSIDLPPSSSSAGTFNWDSPFNLCLSFHRKILTWLIPLGVWRYGPFGPSVFRIGPRMMVKSDVRYSEVANMQHIASNTSIPVPRVRDYFVSNGRSYLVMDYIDAPTLLGVWDTLSPLEKQSILLQLQEHLVQLRQLTPPHAGHVEAAEGLPCWDPRLRSTPFGPFTSVKDFHEFLGHDYMRTAENCREYRAVFEECARRSYKTMFTHGDLAPRNILVKDAKIVGLIDWEVSGWYPEYWEYVRLRNAFIKLLPEDFVEGLLEPMTPYPTETKAEAALSELLEGRY</sequence>
<dbReference type="PROSITE" id="PS00109">
    <property type="entry name" value="PROTEIN_KINASE_TYR"/>
    <property type="match status" value="1"/>
</dbReference>
<dbReference type="Gene3D" id="3.90.1200.10">
    <property type="match status" value="1"/>
</dbReference>
<protein>
    <recommendedName>
        <fullName evidence="1">Aminoglycoside phosphotransferase domain-containing protein</fullName>
    </recommendedName>
</protein>